<evidence type="ECO:0000256" key="1">
    <source>
        <dbReference type="ARBA" id="ARBA00005797"/>
    </source>
</evidence>
<gene>
    <name evidence="9" type="ORF">TRFO_19429</name>
</gene>
<dbReference type="GO" id="GO:0006511">
    <property type="term" value="P:ubiquitin-dependent protein catabolic process"/>
    <property type="evidence" value="ECO:0007669"/>
    <property type="project" value="TreeGrafter"/>
</dbReference>
<dbReference type="RefSeq" id="XP_068364172.1">
    <property type="nucleotide sequence ID" value="XM_068500790.1"/>
</dbReference>
<dbReference type="GeneID" id="94835494"/>
<dbReference type="OrthoDB" id="5876225at2759"/>
<keyword evidence="5" id="KW-0862">Zinc</keyword>
<protein>
    <recommendedName>
        <fullName evidence="2">E3 ubiquitin-protein ligase CHFR</fullName>
    </recommendedName>
</protein>
<evidence type="ECO:0000256" key="5">
    <source>
        <dbReference type="ARBA" id="ARBA00022833"/>
    </source>
</evidence>
<dbReference type="PROSITE" id="PS50089">
    <property type="entry name" value="ZF_RING_2"/>
    <property type="match status" value="1"/>
</dbReference>
<dbReference type="EMBL" id="MLAK01000595">
    <property type="protein sequence ID" value="OHT11036.1"/>
    <property type="molecule type" value="Genomic_DNA"/>
</dbReference>
<dbReference type="InterPro" id="IPR008984">
    <property type="entry name" value="SMAD_FHA_dom_sf"/>
</dbReference>
<evidence type="ECO:0000259" key="7">
    <source>
        <dbReference type="PROSITE" id="PS50006"/>
    </source>
</evidence>
<dbReference type="Proteomes" id="UP000179807">
    <property type="component" value="Unassembled WGS sequence"/>
</dbReference>
<dbReference type="SMART" id="SM00184">
    <property type="entry name" value="RING"/>
    <property type="match status" value="1"/>
</dbReference>
<dbReference type="Pfam" id="PF00097">
    <property type="entry name" value="zf-C3HC4"/>
    <property type="match status" value="1"/>
</dbReference>
<dbReference type="PROSITE" id="PS00518">
    <property type="entry name" value="ZF_RING_1"/>
    <property type="match status" value="1"/>
</dbReference>
<sequence>MSEMSTAILLRLSQQKIENAPQFVLLDKERVQIGRRSEVRMDTSRHQEISKKHATIFRKSHSFGDSWTIIDSNSLNGTFVNGRKIERSLLANGSEIVFGGGPEFLTGDLLVNYQDAECRYLFLIVPPQIKFVEQLDIYDTETEENHPCCSICFEQLTRFHMLPCRHCFCASCLNQWINTCYENWQPCTCPLCRKVFTQSQVLKDDAVVSQNEIFVFTLLPLLDICGFEKRDEIINMSVFTEWSDDKRETFWNAFSKVRKSFTYRIIFLHLTNMTVAKLFEASINELMIAANNFELKITPPTSNNSYNYNNNINNRHSNISNSEIHQKCLEEQQRNEILYRLLKFLFLNLSHQAGTNKLRDYKVTESSVFGTSK</sequence>
<comment type="similarity">
    <text evidence="1">Belongs to the CHFR family.</text>
</comment>
<dbReference type="Gene3D" id="3.30.40.10">
    <property type="entry name" value="Zinc/RING finger domain, C3HC4 (zinc finger)"/>
    <property type="match status" value="1"/>
</dbReference>
<dbReference type="InterPro" id="IPR001841">
    <property type="entry name" value="Znf_RING"/>
</dbReference>
<dbReference type="AlphaFoldDB" id="A0A1J4KML1"/>
<proteinExistence type="inferred from homology"/>
<evidence type="ECO:0000256" key="6">
    <source>
        <dbReference type="PROSITE-ProRule" id="PRU00175"/>
    </source>
</evidence>
<dbReference type="GO" id="GO:0016567">
    <property type="term" value="P:protein ubiquitination"/>
    <property type="evidence" value="ECO:0007669"/>
    <property type="project" value="TreeGrafter"/>
</dbReference>
<organism evidence="9 10">
    <name type="scientific">Tritrichomonas foetus</name>
    <dbReference type="NCBI Taxonomy" id="1144522"/>
    <lineage>
        <taxon>Eukaryota</taxon>
        <taxon>Metamonada</taxon>
        <taxon>Parabasalia</taxon>
        <taxon>Tritrichomonadida</taxon>
        <taxon>Tritrichomonadidae</taxon>
        <taxon>Tritrichomonas</taxon>
    </lineage>
</organism>
<feature type="domain" description="FHA" evidence="7">
    <location>
        <begin position="31"/>
        <end position="85"/>
    </location>
</feature>
<dbReference type="GO" id="GO:0008270">
    <property type="term" value="F:zinc ion binding"/>
    <property type="evidence" value="ECO:0007669"/>
    <property type="project" value="UniProtKB-KW"/>
</dbReference>
<evidence type="ECO:0000256" key="4">
    <source>
        <dbReference type="ARBA" id="ARBA00022771"/>
    </source>
</evidence>
<dbReference type="GO" id="GO:0005634">
    <property type="term" value="C:nucleus"/>
    <property type="evidence" value="ECO:0007669"/>
    <property type="project" value="TreeGrafter"/>
</dbReference>
<dbReference type="SMART" id="SM00240">
    <property type="entry name" value="FHA"/>
    <property type="match status" value="1"/>
</dbReference>
<evidence type="ECO:0000313" key="10">
    <source>
        <dbReference type="Proteomes" id="UP000179807"/>
    </source>
</evidence>
<feature type="domain" description="RING-type" evidence="8">
    <location>
        <begin position="149"/>
        <end position="193"/>
    </location>
</feature>
<dbReference type="Gene3D" id="2.60.200.20">
    <property type="match status" value="1"/>
</dbReference>
<keyword evidence="10" id="KW-1185">Reference proteome</keyword>
<dbReference type="SUPFAM" id="SSF57850">
    <property type="entry name" value="RING/U-box"/>
    <property type="match status" value="1"/>
</dbReference>
<dbReference type="Pfam" id="PF00498">
    <property type="entry name" value="FHA"/>
    <property type="match status" value="1"/>
</dbReference>
<dbReference type="InterPro" id="IPR000253">
    <property type="entry name" value="FHA_dom"/>
</dbReference>
<dbReference type="InterPro" id="IPR018957">
    <property type="entry name" value="Znf_C3HC4_RING-type"/>
</dbReference>
<dbReference type="InterPro" id="IPR052256">
    <property type="entry name" value="E3_ubiquitin-ligase_CHFR"/>
</dbReference>
<dbReference type="InterPro" id="IPR013083">
    <property type="entry name" value="Znf_RING/FYVE/PHD"/>
</dbReference>
<evidence type="ECO:0000313" key="9">
    <source>
        <dbReference type="EMBL" id="OHT11036.1"/>
    </source>
</evidence>
<evidence type="ECO:0000256" key="2">
    <source>
        <dbReference type="ARBA" id="ARBA00017908"/>
    </source>
</evidence>
<dbReference type="GO" id="GO:0004842">
    <property type="term" value="F:ubiquitin-protein transferase activity"/>
    <property type="evidence" value="ECO:0007669"/>
    <property type="project" value="TreeGrafter"/>
</dbReference>
<dbReference type="InterPro" id="IPR017907">
    <property type="entry name" value="Znf_RING_CS"/>
</dbReference>
<dbReference type="VEuPathDB" id="TrichDB:TRFO_19429"/>
<name>A0A1J4KML1_9EUKA</name>
<dbReference type="PANTHER" id="PTHR16079:SF4">
    <property type="entry name" value="E3 UBIQUITIN-PROTEIN LIGASE CHFR"/>
    <property type="match status" value="1"/>
</dbReference>
<reference evidence="9" key="1">
    <citation type="submission" date="2016-10" db="EMBL/GenBank/DDBJ databases">
        <authorList>
            <person name="Benchimol M."/>
            <person name="Almeida L.G."/>
            <person name="Vasconcelos A.T."/>
            <person name="Perreira-Neves A."/>
            <person name="Rosa I.A."/>
            <person name="Tasca T."/>
            <person name="Bogo M.R."/>
            <person name="de Souza W."/>
        </authorList>
    </citation>
    <scope>NUCLEOTIDE SEQUENCE [LARGE SCALE GENOMIC DNA]</scope>
    <source>
        <strain evidence="9">K</strain>
    </source>
</reference>
<dbReference type="PANTHER" id="PTHR16079">
    <property type="entry name" value="UBIQUITIN LIGASE PROTEIN CHFR"/>
    <property type="match status" value="1"/>
</dbReference>
<evidence type="ECO:0000256" key="3">
    <source>
        <dbReference type="ARBA" id="ARBA00022723"/>
    </source>
</evidence>
<keyword evidence="4 6" id="KW-0863">Zinc-finger</keyword>
<dbReference type="CDD" id="cd00060">
    <property type="entry name" value="FHA"/>
    <property type="match status" value="1"/>
</dbReference>
<dbReference type="PROSITE" id="PS50006">
    <property type="entry name" value="FHA_DOMAIN"/>
    <property type="match status" value="1"/>
</dbReference>
<dbReference type="SUPFAM" id="SSF49879">
    <property type="entry name" value="SMAD/FHA domain"/>
    <property type="match status" value="1"/>
</dbReference>
<accession>A0A1J4KML1</accession>
<evidence type="ECO:0000259" key="8">
    <source>
        <dbReference type="PROSITE" id="PS50089"/>
    </source>
</evidence>
<comment type="caution">
    <text evidence="9">The sequence shown here is derived from an EMBL/GenBank/DDBJ whole genome shotgun (WGS) entry which is preliminary data.</text>
</comment>
<keyword evidence="3" id="KW-0479">Metal-binding</keyword>